<dbReference type="Gene3D" id="3.30.750.24">
    <property type="entry name" value="STAS domain"/>
    <property type="match status" value="1"/>
</dbReference>
<dbReference type="InterPro" id="IPR036890">
    <property type="entry name" value="HATPase_C_sf"/>
</dbReference>
<evidence type="ECO:0000313" key="5">
    <source>
        <dbReference type="Proteomes" id="UP000321685"/>
    </source>
</evidence>
<dbReference type="SMART" id="SM00331">
    <property type="entry name" value="PP2C_SIG"/>
    <property type="match status" value="1"/>
</dbReference>
<dbReference type="InterPro" id="IPR052016">
    <property type="entry name" value="Bact_Sigma-Reg"/>
</dbReference>
<keyword evidence="1" id="KW-0378">Hydrolase</keyword>
<dbReference type="EMBL" id="BJVJ01000065">
    <property type="protein sequence ID" value="GEL25830.1"/>
    <property type="molecule type" value="Genomic_DNA"/>
</dbReference>
<dbReference type="InterPro" id="IPR036457">
    <property type="entry name" value="PPM-type-like_dom_sf"/>
</dbReference>
<dbReference type="Pfam" id="PF07228">
    <property type="entry name" value="SpoIIE"/>
    <property type="match status" value="1"/>
</dbReference>
<dbReference type="InterPro" id="IPR001932">
    <property type="entry name" value="PPM-type_phosphatase-like_dom"/>
</dbReference>
<evidence type="ECO:0000259" key="3">
    <source>
        <dbReference type="PROSITE" id="PS51746"/>
    </source>
</evidence>
<dbReference type="InterPro" id="IPR003594">
    <property type="entry name" value="HATPase_dom"/>
</dbReference>
<feature type="domain" description="STAS" evidence="2">
    <location>
        <begin position="565"/>
        <end position="628"/>
    </location>
</feature>
<dbReference type="Gene3D" id="3.60.40.10">
    <property type="entry name" value="PPM-type phosphatase domain"/>
    <property type="match status" value="1"/>
</dbReference>
<evidence type="ECO:0008006" key="6">
    <source>
        <dbReference type="Google" id="ProtNLM"/>
    </source>
</evidence>
<dbReference type="AlphaFoldDB" id="A0A511DLY9"/>
<sequence length="655" mass="69562">MTDELSRRVGDPAVVQRMFEQVPRVLVGLAGPDLRFVAANAAARTFVAREDMLGMSFLEAFPEVAGQRFTDLCTEVAATGRPQTLREWRVQVELPDTGGWAEVVADVTVTPVRADDDATGELIVDLSDVTERVRRRASRERGAEVELRVEHSRDVVVALQRELLPAGLPVPQRLQIAASHLLADADTAAGGDWFDAFPLPGDKVALVVGDVVGHGVAASATMGQLRVLLHEQLATTGDLATALAALDAAAHRVRGARAATVCVVVLDPVTGEISYCTAGHPTPLLLTTTGETRYLPPSGAGPIGVGTAFTTDVVGTDRLGDDELVLLYTDGILERPGRELSASTVELCRVAADVAAGGSFHRDETSPAERLCTQTLELLTRTTGHVDDITLLAAQRVPAVPALTLRVPAVVASLRTVRDELRRWLADARVGQNPGAAVSHAVLELVTNVVEHAFADSPGTHDCDVTLALTDDGVLDARVADDGRWRDPVPTPDRGRGLQIAEGLVDSLRVEHDDTGTTALIAHRATVPARLLTADDLTPRPATERFVPSGPLLVTDQPWAPRPRVRVDGPVDATTVDEFERTIRSASVAGTRSLTVDLTGVSHLASAGVAALYRMRETHDANATVLRLLAPAGSPAGMVLGLVRMPHDTRDPDTA</sequence>
<organism evidence="4 5">
    <name type="scientific">Pseudonocardia sulfidoxydans NBRC 16205</name>
    <dbReference type="NCBI Taxonomy" id="1223511"/>
    <lineage>
        <taxon>Bacteria</taxon>
        <taxon>Bacillati</taxon>
        <taxon>Actinomycetota</taxon>
        <taxon>Actinomycetes</taxon>
        <taxon>Pseudonocardiales</taxon>
        <taxon>Pseudonocardiaceae</taxon>
        <taxon>Pseudonocardia</taxon>
    </lineage>
</organism>
<dbReference type="Gene3D" id="3.30.565.10">
    <property type="entry name" value="Histidine kinase-like ATPase, C-terminal domain"/>
    <property type="match status" value="1"/>
</dbReference>
<feature type="domain" description="PPM-type phosphatase" evidence="3">
    <location>
        <begin position="175"/>
        <end position="396"/>
    </location>
</feature>
<dbReference type="PANTHER" id="PTHR43156">
    <property type="entry name" value="STAGE II SPORULATION PROTEIN E-RELATED"/>
    <property type="match status" value="1"/>
</dbReference>
<dbReference type="Pfam" id="PF08448">
    <property type="entry name" value="PAS_4"/>
    <property type="match status" value="1"/>
</dbReference>
<reference evidence="4 5" key="1">
    <citation type="submission" date="2019-07" db="EMBL/GenBank/DDBJ databases">
        <title>Whole genome shotgun sequence of Pseudonocardia sulfidoxydans NBRC 16205.</title>
        <authorList>
            <person name="Hosoyama A."/>
            <person name="Uohara A."/>
            <person name="Ohji S."/>
            <person name="Ichikawa N."/>
        </authorList>
    </citation>
    <scope>NUCLEOTIDE SEQUENCE [LARGE SCALE GENOMIC DNA]</scope>
    <source>
        <strain evidence="4 5">NBRC 16205</strain>
    </source>
</reference>
<protein>
    <recommendedName>
        <fullName evidence="6">STAS domain-containing protein</fullName>
    </recommendedName>
</protein>
<accession>A0A511DLY9</accession>
<dbReference type="InterPro" id="IPR035965">
    <property type="entry name" value="PAS-like_dom_sf"/>
</dbReference>
<evidence type="ECO:0000259" key="2">
    <source>
        <dbReference type="PROSITE" id="PS50801"/>
    </source>
</evidence>
<dbReference type="SUPFAM" id="SSF52091">
    <property type="entry name" value="SpoIIaa-like"/>
    <property type="match status" value="1"/>
</dbReference>
<dbReference type="PANTHER" id="PTHR43156:SF2">
    <property type="entry name" value="STAGE II SPORULATION PROTEIN E"/>
    <property type="match status" value="1"/>
</dbReference>
<dbReference type="PROSITE" id="PS51746">
    <property type="entry name" value="PPM_2"/>
    <property type="match status" value="1"/>
</dbReference>
<dbReference type="RefSeq" id="WP_147112740.1">
    <property type="nucleotide sequence ID" value="NZ_BJVJ01000065.1"/>
</dbReference>
<dbReference type="InterPro" id="IPR002645">
    <property type="entry name" value="STAS_dom"/>
</dbReference>
<keyword evidence="5" id="KW-1185">Reference proteome</keyword>
<dbReference type="Pfam" id="PF13581">
    <property type="entry name" value="HATPase_c_2"/>
    <property type="match status" value="1"/>
</dbReference>
<dbReference type="SUPFAM" id="SSF55874">
    <property type="entry name" value="ATPase domain of HSP90 chaperone/DNA topoisomerase II/histidine kinase"/>
    <property type="match status" value="1"/>
</dbReference>
<dbReference type="InterPro" id="IPR036513">
    <property type="entry name" value="STAS_dom_sf"/>
</dbReference>
<dbReference type="Proteomes" id="UP000321685">
    <property type="component" value="Unassembled WGS sequence"/>
</dbReference>
<proteinExistence type="predicted"/>
<dbReference type="SUPFAM" id="SSF55785">
    <property type="entry name" value="PYP-like sensor domain (PAS domain)"/>
    <property type="match status" value="1"/>
</dbReference>
<comment type="caution">
    <text evidence="4">The sequence shown here is derived from an EMBL/GenBank/DDBJ whole genome shotgun (WGS) entry which is preliminary data.</text>
</comment>
<dbReference type="InterPro" id="IPR013656">
    <property type="entry name" value="PAS_4"/>
</dbReference>
<gene>
    <name evidence="4" type="ORF">PSU4_47840</name>
</gene>
<dbReference type="OrthoDB" id="163538at2"/>
<dbReference type="PROSITE" id="PS50801">
    <property type="entry name" value="STAS"/>
    <property type="match status" value="1"/>
</dbReference>
<dbReference type="GO" id="GO:0016791">
    <property type="term" value="F:phosphatase activity"/>
    <property type="evidence" value="ECO:0007669"/>
    <property type="project" value="TreeGrafter"/>
</dbReference>
<evidence type="ECO:0000313" key="4">
    <source>
        <dbReference type="EMBL" id="GEL25830.1"/>
    </source>
</evidence>
<name>A0A511DLY9_9PSEU</name>
<dbReference type="CDD" id="cd16936">
    <property type="entry name" value="HATPase_RsbW-like"/>
    <property type="match status" value="1"/>
</dbReference>
<dbReference type="CDD" id="cd00130">
    <property type="entry name" value="PAS"/>
    <property type="match status" value="1"/>
</dbReference>
<dbReference type="Gene3D" id="3.30.450.20">
    <property type="entry name" value="PAS domain"/>
    <property type="match status" value="1"/>
</dbReference>
<evidence type="ECO:0000256" key="1">
    <source>
        <dbReference type="ARBA" id="ARBA00022801"/>
    </source>
</evidence>
<dbReference type="InterPro" id="IPR000014">
    <property type="entry name" value="PAS"/>
</dbReference>
<dbReference type="Pfam" id="PF01740">
    <property type="entry name" value="STAS"/>
    <property type="match status" value="1"/>
</dbReference>
<dbReference type="SUPFAM" id="SSF81606">
    <property type="entry name" value="PP2C-like"/>
    <property type="match status" value="1"/>
</dbReference>
<dbReference type="CDD" id="cd07043">
    <property type="entry name" value="STAS_anti-anti-sigma_factors"/>
    <property type="match status" value="1"/>
</dbReference>